<evidence type="ECO:0000313" key="2">
    <source>
        <dbReference type="EMBL" id="KAL3624589.1"/>
    </source>
</evidence>
<feature type="region of interest" description="Disordered" evidence="1">
    <location>
        <begin position="222"/>
        <end position="256"/>
    </location>
</feature>
<dbReference type="Proteomes" id="UP001632038">
    <property type="component" value="Unassembled WGS sequence"/>
</dbReference>
<accession>A0ABD3C572</accession>
<dbReference type="AlphaFoldDB" id="A0ABD3C572"/>
<evidence type="ECO:0000256" key="1">
    <source>
        <dbReference type="SAM" id="MobiDB-lite"/>
    </source>
</evidence>
<organism evidence="2 3">
    <name type="scientific">Castilleja foliolosa</name>
    <dbReference type="NCBI Taxonomy" id="1961234"/>
    <lineage>
        <taxon>Eukaryota</taxon>
        <taxon>Viridiplantae</taxon>
        <taxon>Streptophyta</taxon>
        <taxon>Embryophyta</taxon>
        <taxon>Tracheophyta</taxon>
        <taxon>Spermatophyta</taxon>
        <taxon>Magnoliopsida</taxon>
        <taxon>eudicotyledons</taxon>
        <taxon>Gunneridae</taxon>
        <taxon>Pentapetalae</taxon>
        <taxon>asterids</taxon>
        <taxon>lamiids</taxon>
        <taxon>Lamiales</taxon>
        <taxon>Orobanchaceae</taxon>
        <taxon>Pedicularideae</taxon>
        <taxon>Castillejinae</taxon>
        <taxon>Castilleja</taxon>
    </lineage>
</organism>
<sequence length="256" mass="27941">MKASLTLREDPKPPILKAKIPLNILGVQFSSDIIAGDHDELTIGFSTAFLSGPLLKFYYRPNDSRRPFGLILKTGIGKLGSPSGSPISMTAEFGLIGNDSRPGFLFGFKSRSGDFSMRRSVETPPLDDLFSGNFSMLAQNDVVKELSWNRLFTGACGVLSEGEVCARTSVTVNRAAVKIGWSMRFPTPMEGGDGGSKAEGLFEELPYLVIRKIKIEHVAGDEMEKEKEKRCGDVVEKPELGLKRGVPSPASERRGR</sequence>
<keyword evidence="3" id="KW-1185">Reference proteome</keyword>
<proteinExistence type="predicted"/>
<dbReference type="PANTHER" id="PTHR34285:SF10">
    <property type="match status" value="1"/>
</dbReference>
<protein>
    <submittedName>
        <fullName evidence="2">Uncharacterized protein</fullName>
    </submittedName>
</protein>
<reference evidence="3" key="1">
    <citation type="journal article" date="2024" name="IScience">
        <title>Strigolactones Initiate the Formation of Haustorium-like Structures in Castilleja.</title>
        <authorList>
            <person name="Buerger M."/>
            <person name="Peterson D."/>
            <person name="Chory J."/>
        </authorList>
    </citation>
    <scope>NUCLEOTIDE SEQUENCE [LARGE SCALE GENOMIC DNA]</scope>
</reference>
<feature type="compositionally biased region" description="Basic and acidic residues" evidence="1">
    <location>
        <begin position="222"/>
        <end position="242"/>
    </location>
</feature>
<comment type="caution">
    <text evidence="2">The sequence shown here is derived from an EMBL/GenBank/DDBJ whole genome shotgun (WGS) entry which is preliminary data.</text>
</comment>
<dbReference type="PANTHER" id="PTHR34285">
    <property type="entry name" value="OS08G0510800 PROTEIN"/>
    <property type="match status" value="1"/>
</dbReference>
<gene>
    <name evidence="2" type="ORF">CASFOL_031257</name>
</gene>
<name>A0ABD3C572_9LAMI</name>
<evidence type="ECO:0000313" key="3">
    <source>
        <dbReference type="Proteomes" id="UP001632038"/>
    </source>
</evidence>
<dbReference type="EMBL" id="JAVIJP010000053">
    <property type="protein sequence ID" value="KAL3624589.1"/>
    <property type="molecule type" value="Genomic_DNA"/>
</dbReference>